<dbReference type="RefSeq" id="WP_123243094.1">
    <property type="nucleotide sequence ID" value="NZ_JAAHBY010000092.1"/>
</dbReference>
<dbReference type="EMBL" id="RJLN01000092">
    <property type="protein sequence ID" value="RNL91378.1"/>
    <property type="molecule type" value="Genomic_DNA"/>
</dbReference>
<evidence type="ECO:0000313" key="3">
    <source>
        <dbReference type="Proteomes" id="UP000280698"/>
    </source>
</evidence>
<evidence type="ECO:0000313" key="2">
    <source>
        <dbReference type="EMBL" id="RNL91378.1"/>
    </source>
</evidence>
<evidence type="ECO:0000256" key="1">
    <source>
        <dbReference type="SAM" id="MobiDB-lite"/>
    </source>
</evidence>
<proteinExistence type="predicted"/>
<sequence>MVSMAMIAAERAAQWDDSPYAWVITRDRAHELRGGESEIGTAGPKKATDETVERARTEGRPWRMLDEGDVDCDQADVDADERGVVYEGLIWTAGEPGGEEDFGPLYDFGTPNYGCVEIQYREGDRWVSL</sequence>
<dbReference type="Proteomes" id="UP000280698">
    <property type="component" value="Unassembled WGS sequence"/>
</dbReference>
<organism evidence="2 3">
    <name type="scientific">Micromonospora solifontis</name>
    <dbReference type="NCBI Taxonomy" id="2487138"/>
    <lineage>
        <taxon>Bacteria</taxon>
        <taxon>Bacillati</taxon>
        <taxon>Actinomycetota</taxon>
        <taxon>Actinomycetes</taxon>
        <taxon>Micromonosporales</taxon>
        <taxon>Micromonosporaceae</taxon>
        <taxon>Micromonospora</taxon>
    </lineage>
</organism>
<accession>A0ABX9WA71</accession>
<comment type="caution">
    <text evidence="2">The sequence shown here is derived from an EMBL/GenBank/DDBJ whole genome shotgun (WGS) entry which is preliminary data.</text>
</comment>
<gene>
    <name evidence="2" type="ORF">EFE23_23465</name>
</gene>
<keyword evidence="3" id="KW-1185">Reference proteome</keyword>
<feature type="compositionally biased region" description="Basic and acidic residues" evidence="1">
    <location>
        <begin position="46"/>
        <end position="56"/>
    </location>
</feature>
<feature type="region of interest" description="Disordered" evidence="1">
    <location>
        <begin position="33"/>
        <end position="56"/>
    </location>
</feature>
<protein>
    <submittedName>
        <fullName evidence="2">Uncharacterized protein</fullName>
    </submittedName>
</protein>
<reference evidence="2 3" key="1">
    <citation type="submission" date="2018-11" db="EMBL/GenBank/DDBJ databases">
        <title>Micromonospora sp. PPF5-17, a new actinomycetes isolated from a hot spring soil.</title>
        <authorList>
            <person name="Thawai C."/>
        </authorList>
    </citation>
    <scope>NUCLEOTIDE SEQUENCE [LARGE SCALE GENOMIC DNA]</scope>
    <source>
        <strain evidence="2 3">PPF5-17</strain>
    </source>
</reference>
<name>A0ABX9WA71_9ACTN</name>